<accession>A0ABY3A5A5</accession>
<evidence type="ECO:0000256" key="5">
    <source>
        <dbReference type="ARBA" id="ARBA00023015"/>
    </source>
</evidence>
<keyword evidence="12" id="KW-1185">Reference proteome</keyword>
<evidence type="ECO:0000256" key="4">
    <source>
        <dbReference type="ARBA" id="ARBA00022795"/>
    </source>
</evidence>
<evidence type="ECO:0000256" key="3">
    <source>
        <dbReference type="ARBA" id="ARBA00022491"/>
    </source>
</evidence>
<dbReference type="RefSeq" id="WP_141495313.1">
    <property type="nucleotide sequence ID" value="NZ_VICF01000001.1"/>
</dbReference>
<name>A0ABY3A5A5_9GAMM</name>
<evidence type="ECO:0000313" key="11">
    <source>
        <dbReference type="EMBL" id="TQC76819.1"/>
    </source>
</evidence>
<dbReference type="InterPro" id="IPR035890">
    <property type="entry name" value="Anti-sigma-28_factor_FlgM_sf"/>
</dbReference>
<keyword evidence="3" id="KW-0678">Repressor</keyword>
<dbReference type="InterPro" id="IPR031316">
    <property type="entry name" value="FlgM_C"/>
</dbReference>
<gene>
    <name evidence="11" type="primary">flgM</name>
    <name evidence="11" type="ORF">FK492_02100</name>
</gene>
<evidence type="ECO:0000256" key="9">
    <source>
        <dbReference type="SAM" id="MobiDB-lite"/>
    </source>
</evidence>
<organism evidence="11 12">
    <name type="scientific">Pantoea dispersa</name>
    <dbReference type="NCBI Taxonomy" id="59814"/>
    <lineage>
        <taxon>Bacteria</taxon>
        <taxon>Pseudomonadati</taxon>
        <taxon>Pseudomonadota</taxon>
        <taxon>Gammaproteobacteria</taxon>
        <taxon>Enterobacterales</taxon>
        <taxon>Erwiniaceae</taxon>
        <taxon>Pantoea</taxon>
    </lineage>
</organism>
<evidence type="ECO:0000256" key="6">
    <source>
        <dbReference type="ARBA" id="ARBA00023163"/>
    </source>
</evidence>
<feature type="domain" description="Anti-sigma-28 factor FlgM C-terminal" evidence="10">
    <location>
        <begin position="41"/>
        <end position="90"/>
    </location>
</feature>
<reference evidence="11 12" key="1">
    <citation type="submission" date="2019-06" db="EMBL/GenBank/DDBJ databases">
        <title>Pantoea dispersa Assembly.</title>
        <authorList>
            <person name="Wang J."/>
        </authorList>
    </citation>
    <scope>NUCLEOTIDE SEQUENCE [LARGE SCALE GENOMIC DNA]</scope>
    <source>
        <strain evidence="12">bio</strain>
    </source>
</reference>
<dbReference type="NCBIfam" id="TIGR03824">
    <property type="entry name" value="FlgM_jcvi"/>
    <property type="match status" value="1"/>
</dbReference>
<dbReference type="EMBL" id="VICF01000001">
    <property type="protein sequence ID" value="TQC76819.1"/>
    <property type="molecule type" value="Genomic_DNA"/>
</dbReference>
<evidence type="ECO:0000256" key="2">
    <source>
        <dbReference type="ARBA" id="ARBA00017823"/>
    </source>
</evidence>
<evidence type="ECO:0000256" key="7">
    <source>
        <dbReference type="ARBA" id="ARBA00024739"/>
    </source>
</evidence>
<protein>
    <recommendedName>
        <fullName evidence="2">Negative regulator of flagellin synthesis</fullName>
    </recommendedName>
    <alternativeName>
        <fullName evidence="8">Anti-sigma-28 factor</fullName>
    </alternativeName>
</protein>
<comment type="similarity">
    <text evidence="1">Belongs to the FlgM family.</text>
</comment>
<evidence type="ECO:0000256" key="1">
    <source>
        <dbReference type="ARBA" id="ARBA00005322"/>
    </source>
</evidence>
<comment type="function">
    <text evidence="7">Responsible for the coupling of flagellin expression to flagellar assembly by preventing expression of the flagellin genes when a component of the middle class of proteins is defective. It negatively regulates flagellar genes by inhibiting the activity of FliA by directly binding to FliA.</text>
</comment>
<keyword evidence="11" id="KW-0966">Cell projection</keyword>
<evidence type="ECO:0000256" key="8">
    <source>
        <dbReference type="ARBA" id="ARBA00030117"/>
    </source>
</evidence>
<dbReference type="SUPFAM" id="SSF101498">
    <property type="entry name" value="Anti-sigma factor FlgM"/>
    <property type="match status" value="1"/>
</dbReference>
<sequence length="95" mass="10285">MSIDRTQTTSPVQSISTLADLRTAPSARERAEPRSVRSSDDHVSLSIYARQATADDSRDINSARLDALRAALNDGSYTLDTDQIAAALVDEMFNG</sequence>
<feature type="compositionally biased region" description="Polar residues" evidence="9">
    <location>
        <begin position="1"/>
        <end position="17"/>
    </location>
</feature>
<keyword evidence="11" id="KW-0969">Cilium</keyword>
<feature type="region of interest" description="Disordered" evidence="9">
    <location>
        <begin position="1"/>
        <end position="41"/>
    </location>
</feature>
<comment type="caution">
    <text evidence="11">The sequence shown here is derived from an EMBL/GenBank/DDBJ whole genome shotgun (WGS) entry which is preliminary data.</text>
</comment>
<dbReference type="Proteomes" id="UP000319715">
    <property type="component" value="Unassembled WGS sequence"/>
</dbReference>
<keyword evidence="5" id="KW-0805">Transcription regulation</keyword>
<evidence type="ECO:0000313" key="12">
    <source>
        <dbReference type="Proteomes" id="UP000319715"/>
    </source>
</evidence>
<proteinExistence type="inferred from homology"/>
<keyword evidence="11" id="KW-0282">Flagellum</keyword>
<feature type="compositionally biased region" description="Basic and acidic residues" evidence="9">
    <location>
        <begin position="27"/>
        <end position="41"/>
    </location>
</feature>
<keyword evidence="4" id="KW-1005">Bacterial flagellum biogenesis</keyword>
<dbReference type="InterPro" id="IPR007412">
    <property type="entry name" value="FlgM"/>
</dbReference>
<dbReference type="Pfam" id="PF04316">
    <property type="entry name" value="FlgM"/>
    <property type="match status" value="1"/>
</dbReference>
<evidence type="ECO:0000259" key="10">
    <source>
        <dbReference type="Pfam" id="PF04316"/>
    </source>
</evidence>
<keyword evidence="6" id="KW-0804">Transcription</keyword>